<organism evidence="2 3">
    <name type="scientific">Arachnia propionica</name>
    <dbReference type="NCBI Taxonomy" id="1750"/>
    <lineage>
        <taxon>Bacteria</taxon>
        <taxon>Bacillati</taxon>
        <taxon>Actinomycetota</taxon>
        <taxon>Actinomycetes</taxon>
        <taxon>Propionibacteriales</taxon>
        <taxon>Propionibacteriaceae</taxon>
        <taxon>Arachnia</taxon>
    </lineage>
</organism>
<dbReference type="AlphaFoldDB" id="A0A3N4CUI4"/>
<gene>
    <name evidence="2" type="ORF">NCTC12967_01369</name>
</gene>
<evidence type="ECO:0008006" key="4">
    <source>
        <dbReference type="Google" id="ProtNLM"/>
    </source>
</evidence>
<evidence type="ECO:0000256" key="1">
    <source>
        <dbReference type="SAM" id="MobiDB-lite"/>
    </source>
</evidence>
<dbReference type="RefSeq" id="WP_014846465.1">
    <property type="nucleotide sequence ID" value="NZ_CAUVFS010000001.1"/>
</dbReference>
<feature type="compositionally biased region" description="Basic residues" evidence="1">
    <location>
        <begin position="1"/>
        <end position="11"/>
    </location>
</feature>
<reference evidence="2 3" key="1">
    <citation type="submission" date="2018-12" db="EMBL/GenBank/DDBJ databases">
        <authorList>
            <consortium name="Pathogen Informatics"/>
        </authorList>
    </citation>
    <scope>NUCLEOTIDE SEQUENCE [LARGE SCALE GENOMIC DNA]</scope>
    <source>
        <strain evidence="2 3">NCTC12967</strain>
    </source>
</reference>
<evidence type="ECO:0000313" key="2">
    <source>
        <dbReference type="EMBL" id="VEH70084.1"/>
    </source>
</evidence>
<name>A0A3N4CUI4_9ACTN</name>
<dbReference type="OMA" id="TACWRAR"/>
<dbReference type="GeneID" id="64406843"/>
<accession>A0A3N4CUI4</accession>
<proteinExistence type="predicted"/>
<protein>
    <recommendedName>
        <fullName evidence="4">ATP/GTP-binding protein</fullName>
    </recommendedName>
</protein>
<dbReference type="OrthoDB" id="3381577at2"/>
<keyword evidence="3" id="KW-1185">Reference proteome</keyword>
<feature type="region of interest" description="Disordered" evidence="1">
    <location>
        <begin position="1"/>
        <end position="21"/>
    </location>
</feature>
<evidence type="ECO:0000313" key="3">
    <source>
        <dbReference type="Proteomes" id="UP000273044"/>
    </source>
</evidence>
<dbReference type="EMBL" id="LR134406">
    <property type="protein sequence ID" value="VEH70084.1"/>
    <property type="molecule type" value="Genomic_DNA"/>
</dbReference>
<dbReference type="Proteomes" id="UP000273044">
    <property type="component" value="Chromosome"/>
</dbReference>
<sequence>MARRPSKHLRPPRPLDTSRHVSRRVTSAGSFLVREVPGDRALKPYTCPGCNSPIPVGMAHLVAWPEEPGFGFESGLEQRRHWHSHCWRLNR</sequence>